<dbReference type="PROSITE" id="PS00449">
    <property type="entry name" value="ATPASE_A"/>
    <property type="match status" value="1"/>
</dbReference>
<keyword evidence="6" id="KW-0813">Transport</keyword>
<dbReference type="FunFam" id="1.20.120.220:FF:000008">
    <property type="entry name" value="ATP synthase subunit a"/>
    <property type="match status" value="1"/>
</dbReference>
<evidence type="ECO:0000256" key="1">
    <source>
        <dbReference type="ARBA" id="ARBA00002070"/>
    </source>
</evidence>
<accession>A0A6C0R3B5</accession>
<evidence type="ECO:0000256" key="3">
    <source>
        <dbReference type="ARBA" id="ARBA00006810"/>
    </source>
</evidence>
<evidence type="ECO:0000256" key="4">
    <source>
        <dbReference type="ARBA" id="ARBA00011648"/>
    </source>
</evidence>
<dbReference type="EMBL" id="MK951674">
    <property type="protein sequence ID" value="QHZ87553.1"/>
    <property type="molecule type" value="Genomic_DNA"/>
</dbReference>
<protein>
    <recommendedName>
        <fullName evidence="5 16">ATP synthase subunit a</fullName>
    </recommendedName>
</protein>
<keyword evidence="11 17" id="KW-1133">Transmembrane helix</keyword>
<evidence type="ECO:0000256" key="6">
    <source>
        <dbReference type="ARBA" id="ARBA00022448"/>
    </source>
</evidence>
<dbReference type="InterPro" id="IPR035908">
    <property type="entry name" value="F0_ATP_A_sf"/>
</dbReference>
<dbReference type="Gene3D" id="1.20.120.220">
    <property type="entry name" value="ATP synthase, F0 complex, subunit A"/>
    <property type="match status" value="1"/>
</dbReference>
<dbReference type="InterPro" id="IPR045083">
    <property type="entry name" value="ATP_synth_F0_asu_bact/mt"/>
</dbReference>
<gene>
    <name evidence="18" type="primary">atp6</name>
</gene>
<evidence type="ECO:0000256" key="5">
    <source>
        <dbReference type="ARBA" id="ARBA00021312"/>
    </source>
</evidence>
<geneLocation type="mitochondrion" evidence="18"/>
<evidence type="ECO:0000256" key="7">
    <source>
        <dbReference type="ARBA" id="ARBA00022547"/>
    </source>
</evidence>
<dbReference type="Pfam" id="PF00119">
    <property type="entry name" value="ATP-synt_A"/>
    <property type="match status" value="1"/>
</dbReference>
<dbReference type="GO" id="GO:0046933">
    <property type="term" value="F:proton-transporting ATP synthase activity, rotational mechanism"/>
    <property type="evidence" value="ECO:0007669"/>
    <property type="project" value="TreeGrafter"/>
</dbReference>
<sequence>MTNLFSVFDPTSSIMNLSLNWLSTFLGLLLLPSAYWLLPSRYSLIWSKVTSTLHKEFSTLLGPTGHPGSTFLFISLFSLILFNNFLGLFPYIFTSSSHLAMTLSLALPLWLSFMIYGWINHTQHMFAHLVPQGTPPVLMPFMVCIETISNVIRPGTLAVRLAANMIAGHLLMTLLGNTGPSLSLTILSFLIIGQIALLVLESAVAIIQSYVFAVLSTLYSSEVN</sequence>
<evidence type="ECO:0000256" key="11">
    <source>
        <dbReference type="ARBA" id="ARBA00022989"/>
    </source>
</evidence>
<evidence type="ECO:0000256" key="8">
    <source>
        <dbReference type="ARBA" id="ARBA00022692"/>
    </source>
</evidence>
<dbReference type="AlphaFoldDB" id="A0A6C0R3B5"/>
<dbReference type="GO" id="GO:0045259">
    <property type="term" value="C:proton-transporting ATP synthase complex"/>
    <property type="evidence" value="ECO:0007669"/>
    <property type="project" value="UniProtKB-KW"/>
</dbReference>
<keyword evidence="10" id="KW-0999">Mitochondrion inner membrane</keyword>
<feature type="transmembrane region" description="Helical" evidence="17">
    <location>
        <begin position="99"/>
        <end position="119"/>
    </location>
</feature>
<name>A0A6C0R3B5_9INSE</name>
<keyword evidence="13 18" id="KW-0496">Mitochondrion</keyword>
<keyword evidence="15" id="KW-0066">ATP synthesis</keyword>
<evidence type="ECO:0000256" key="10">
    <source>
        <dbReference type="ARBA" id="ARBA00022792"/>
    </source>
</evidence>
<dbReference type="NCBIfam" id="TIGR01131">
    <property type="entry name" value="ATP_synt_6_or_A"/>
    <property type="match status" value="1"/>
</dbReference>
<evidence type="ECO:0000256" key="2">
    <source>
        <dbReference type="ARBA" id="ARBA00004448"/>
    </source>
</evidence>
<comment type="function">
    <text evidence="1">Mitochondrial membrane ATP synthase (F(1)F(0) ATP synthase or Complex V) produces ATP from ADP in the presence of a proton gradient across the membrane which is generated by electron transport complexes of the respiratory chain. F-type ATPases consist of two structural domains, F(1) - containing the extramembraneous catalytic core and F(0) - containing the membrane proton channel, linked together by a central stalk and a peripheral stalk. During catalysis, ATP synthesis in the catalytic domain of F(1) is coupled via a rotary mechanism of the central stalk subunits to proton translocation. Key component of the proton channel; it may play a direct role in the translocation of protons across the membrane.</text>
</comment>
<dbReference type="InterPro" id="IPR000568">
    <property type="entry name" value="ATP_synth_F0_asu"/>
</dbReference>
<keyword evidence="9" id="KW-0375">Hydrogen ion transport</keyword>
<keyword evidence="12" id="KW-0406">Ion transport</keyword>
<reference evidence="18" key="1">
    <citation type="journal article" date="2019" name="Sci. Rep.">
        <title>The mitochondrial genomes of palaeopteran insects and insights into the early insect relationships.</title>
        <authorList>
            <person name="Song N."/>
            <person name="Li X."/>
            <person name="Yin X."/>
            <person name="Li X."/>
            <person name="Yin J."/>
            <person name="Pan P."/>
        </authorList>
    </citation>
    <scope>NUCLEOTIDE SEQUENCE</scope>
</reference>
<organism evidence="18">
    <name type="scientific">Epeorus sp. XL-2019</name>
    <dbReference type="NCBI Taxonomy" id="2682727"/>
    <lineage>
        <taxon>Eukaryota</taxon>
        <taxon>Metazoa</taxon>
        <taxon>Ecdysozoa</taxon>
        <taxon>Arthropoda</taxon>
        <taxon>Hexapoda</taxon>
        <taxon>Insecta</taxon>
        <taxon>Pterygota</taxon>
        <taxon>Palaeoptera</taxon>
        <taxon>Ephemeroptera</taxon>
        <taxon>Setisura</taxon>
        <taxon>Heptageniidae</taxon>
        <taxon>Epeorus</taxon>
    </lineage>
</organism>
<evidence type="ECO:0000256" key="12">
    <source>
        <dbReference type="ARBA" id="ARBA00023065"/>
    </source>
</evidence>
<comment type="similarity">
    <text evidence="3">Belongs to the ATPase A chain family.</text>
</comment>
<evidence type="ECO:0000313" key="18">
    <source>
        <dbReference type="EMBL" id="QHZ87553.1"/>
    </source>
</evidence>
<evidence type="ECO:0000256" key="16">
    <source>
        <dbReference type="RuleBase" id="RU004450"/>
    </source>
</evidence>
<keyword evidence="8 17" id="KW-0812">Transmembrane</keyword>
<feature type="transmembrane region" description="Helical" evidence="17">
    <location>
        <begin position="71"/>
        <end position="93"/>
    </location>
</feature>
<dbReference type="PANTHER" id="PTHR11410">
    <property type="entry name" value="ATP SYNTHASE SUBUNIT A"/>
    <property type="match status" value="1"/>
</dbReference>
<feature type="transmembrane region" description="Helical" evidence="17">
    <location>
        <begin position="20"/>
        <end position="38"/>
    </location>
</feature>
<dbReference type="GO" id="GO:0005743">
    <property type="term" value="C:mitochondrial inner membrane"/>
    <property type="evidence" value="ECO:0007669"/>
    <property type="project" value="UniProtKB-SubCell"/>
</dbReference>
<evidence type="ECO:0000256" key="9">
    <source>
        <dbReference type="ARBA" id="ARBA00022781"/>
    </source>
</evidence>
<evidence type="ECO:0000256" key="14">
    <source>
        <dbReference type="ARBA" id="ARBA00023136"/>
    </source>
</evidence>
<proteinExistence type="inferred from homology"/>
<dbReference type="CDD" id="cd00310">
    <property type="entry name" value="ATP-synt_Fo_a_6"/>
    <property type="match status" value="1"/>
</dbReference>
<dbReference type="PRINTS" id="PR00123">
    <property type="entry name" value="ATPASEA"/>
</dbReference>
<evidence type="ECO:0000256" key="13">
    <source>
        <dbReference type="ARBA" id="ARBA00023128"/>
    </source>
</evidence>
<evidence type="ECO:0000256" key="15">
    <source>
        <dbReference type="ARBA" id="ARBA00023310"/>
    </source>
</evidence>
<dbReference type="PANTHER" id="PTHR11410:SF0">
    <property type="entry name" value="ATP SYNTHASE SUBUNIT A"/>
    <property type="match status" value="1"/>
</dbReference>
<dbReference type="InterPro" id="IPR023011">
    <property type="entry name" value="ATP_synth_F0_asu_AS"/>
</dbReference>
<comment type="subunit">
    <text evidence="4">F-type ATPases have 2 components, CF(1) - the catalytic core - and CF(0) - the membrane proton channel. CF(1) has five subunits: alpha(3), beta(3), gamma(1), delta(1), epsilon(1). CF(0) has three main subunits: a, b and c.</text>
</comment>
<comment type="subcellular location">
    <subcellularLocation>
        <location evidence="2 16">Mitochondrion inner membrane</location>
        <topology evidence="2 16">Multi-pass membrane protein</topology>
    </subcellularLocation>
</comment>
<evidence type="ECO:0000256" key="17">
    <source>
        <dbReference type="SAM" id="Phobius"/>
    </source>
</evidence>
<keyword evidence="14 17" id="KW-0472">Membrane</keyword>
<keyword evidence="7" id="KW-0138">CF(0)</keyword>
<dbReference type="SUPFAM" id="SSF81336">
    <property type="entry name" value="F1F0 ATP synthase subunit A"/>
    <property type="match status" value="1"/>
</dbReference>